<dbReference type="Proteomes" id="UP000547444">
    <property type="component" value="Unassembled WGS sequence"/>
</dbReference>
<dbReference type="Pfam" id="PF07859">
    <property type="entry name" value="Abhydrolase_3"/>
    <property type="match status" value="1"/>
</dbReference>
<evidence type="ECO:0000313" key="3">
    <source>
        <dbReference type="EMBL" id="NIH93558.1"/>
    </source>
</evidence>
<comment type="caution">
    <text evidence="3">The sequence shown here is derived from an EMBL/GenBank/DDBJ whole genome shotgun (WGS) entry which is preliminary data.</text>
</comment>
<dbReference type="EMBL" id="JAANOW010000001">
    <property type="protein sequence ID" value="NIH93558.1"/>
    <property type="molecule type" value="Genomic_DNA"/>
</dbReference>
<evidence type="ECO:0000259" key="2">
    <source>
        <dbReference type="Pfam" id="PF07859"/>
    </source>
</evidence>
<dbReference type="Gene3D" id="3.40.50.1820">
    <property type="entry name" value="alpha/beta hydrolase"/>
    <property type="match status" value="1"/>
</dbReference>
<dbReference type="PANTHER" id="PTHR48081:SF8">
    <property type="entry name" value="ALPHA_BETA HYDROLASE FOLD-3 DOMAIN-CONTAINING PROTEIN-RELATED"/>
    <property type="match status" value="1"/>
</dbReference>
<dbReference type="GO" id="GO:0016787">
    <property type="term" value="F:hydrolase activity"/>
    <property type="evidence" value="ECO:0007669"/>
    <property type="project" value="UniProtKB-KW"/>
</dbReference>
<dbReference type="InterPro" id="IPR029058">
    <property type="entry name" value="AB_hydrolase_fold"/>
</dbReference>
<protein>
    <submittedName>
        <fullName evidence="3">Acetyl esterase/lipase</fullName>
    </submittedName>
</protein>
<feature type="domain" description="Alpha/beta hydrolase fold-3" evidence="2">
    <location>
        <begin position="75"/>
        <end position="273"/>
    </location>
</feature>
<evidence type="ECO:0000313" key="4">
    <source>
        <dbReference type="Proteomes" id="UP000547444"/>
    </source>
</evidence>
<evidence type="ECO:0000256" key="1">
    <source>
        <dbReference type="ARBA" id="ARBA00022801"/>
    </source>
</evidence>
<dbReference type="InterPro" id="IPR050300">
    <property type="entry name" value="GDXG_lipolytic_enzyme"/>
</dbReference>
<keyword evidence="4" id="KW-1185">Reference proteome</keyword>
<dbReference type="AlphaFoldDB" id="A0A7X5TVC5"/>
<name>A0A7X5TVC5_9MYCO</name>
<sequence length="302" mass="32020">MPSPVADVMYHPDLARIARFIPRGLVGPKTAPVMRYLSRRMGRSVPDGVEVLTLSSGVTLRLHRPRGVAKPGPALLWMHGGGYVLGSPAQDDKLCRRYAGELGATVAAVQYRLAPQNPYPAGLEDCYAALTWLAQLPTVDPSRLAIGGASAGGGMAAALALLARDRGEVPLAAQVLVYPMLDDRTVGPEFDDPGHRLWTQGSNGFGWRAYLGGADPEVAVPARNPDLSGLAPAWIGVGTHDLFHDEDLAYAQRLREAGVPVEVEVVAGAFHGFDAIAPKTAVSQDFIGSQIATLRRAFTAAT</sequence>
<reference evidence="3 4" key="1">
    <citation type="submission" date="2020-03" db="EMBL/GenBank/DDBJ databases">
        <title>Sequencing the genomes of 1000 actinobacteria strains.</title>
        <authorList>
            <person name="Klenk H.-P."/>
        </authorList>
    </citation>
    <scope>NUCLEOTIDE SEQUENCE [LARGE SCALE GENOMIC DNA]</scope>
    <source>
        <strain evidence="3 4">DSM 44556</strain>
    </source>
</reference>
<dbReference type="SUPFAM" id="SSF53474">
    <property type="entry name" value="alpha/beta-Hydrolases"/>
    <property type="match status" value="1"/>
</dbReference>
<organism evidence="3 4">
    <name type="scientific">Mycolicibacterium fluoranthenivorans</name>
    <dbReference type="NCBI Taxonomy" id="258505"/>
    <lineage>
        <taxon>Bacteria</taxon>
        <taxon>Bacillati</taxon>
        <taxon>Actinomycetota</taxon>
        <taxon>Actinomycetes</taxon>
        <taxon>Mycobacteriales</taxon>
        <taxon>Mycobacteriaceae</taxon>
        <taxon>Mycolicibacterium</taxon>
    </lineage>
</organism>
<proteinExistence type="predicted"/>
<gene>
    <name evidence="3" type="ORF">FHU31_000514</name>
</gene>
<dbReference type="InterPro" id="IPR013094">
    <property type="entry name" value="AB_hydrolase_3"/>
</dbReference>
<dbReference type="PANTHER" id="PTHR48081">
    <property type="entry name" value="AB HYDROLASE SUPERFAMILY PROTEIN C4A8.06C"/>
    <property type="match status" value="1"/>
</dbReference>
<accession>A0A7X5TVC5</accession>
<keyword evidence="1" id="KW-0378">Hydrolase</keyword>